<feature type="transmembrane region" description="Helical" evidence="1">
    <location>
        <begin position="94"/>
        <end position="121"/>
    </location>
</feature>
<comment type="caution">
    <text evidence="2">The sequence shown here is derived from an EMBL/GenBank/DDBJ whole genome shotgun (WGS) entry which is preliminary data.</text>
</comment>
<dbReference type="AlphaFoldDB" id="A0A917G9C2"/>
<reference evidence="2" key="1">
    <citation type="journal article" date="2014" name="Int. J. Syst. Evol. Microbiol.">
        <title>Complete genome sequence of Corynebacterium casei LMG S-19264T (=DSM 44701T), isolated from a smear-ripened cheese.</title>
        <authorList>
            <consortium name="US DOE Joint Genome Institute (JGI-PGF)"/>
            <person name="Walter F."/>
            <person name="Albersmeier A."/>
            <person name="Kalinowski J."/>
            <person name="Ruckert C."/>
        </authorList>
    </citation>
    <scope>NUCLEOTIDE SEQUENCE</scope>
    <source>
        <strain evidence="2">CGMCC 1.15760</strain>
    </source>
</reference>
<feature type="transmembrane region" description="Helical" evidence="1">
    <location>
        <begin position="239"/>
        <end position="261"/>
    </location>
</feature>
<gene>
    <name evidence="2" type="ORF">GCM10007425_26720</name>
</gene>
<reference evidence="2" key="2">
    <citation type="submission" date="2020-09" db="EMBL/GenBank/DDBJ databases">
        <authorList>
            <person name="Sun Q."/>
            <person name="Zhou Y."/>
        </authorList>
    </citation>
    <scope>NUCLEOTIDE SEQUENCE</scope>
    <source>
        <strain evidence="2">CGMCC 1.15760</strain>
    </source>
</reference>
<evidence type="ECO:0008006" key="4">
    <source>
        <dbReference type="Google" id="ProtNLM"/>
    </source>
</evidence>
<evidence type="ECO:0000256" key="1">
    <source>
        <dbReference type="SAM" id="Phobius"/>
    </source>
</evidence>
<protein>
    <recommendedName>
        <fullName evidence="4">ABC transporter permease</fullName>
    </recommendedName>
</protein>
<dbReference type="GO" id="GO:0005886">
    <property type="term" value="C:plasma membrane"/>
    <property type="evidence" value="ECO:0007669"/>
    <property type="project" value="UniProtKB-SubCell"/>
</dbReference>
<dbReference type="Pfam" id="PF12679">
    <property type="entry name" value="ABC2_membrane_2"/>
    <property type="match status" value="1"/>
</dbReference>
<feature type="transmembrane region" description="Helical" evidence="1">
    <location>
        <begin position="162"/>
        <end position="187"/>
    </location>
</feature>
<keyword evidence="1" id="KW-1133">Transmembrane helix</keyword>
<evidence type="ECO:0000313" key="2">
    <source>
        <dbReference type="EMBL" id="GGG30764.1"/>
    </source>
</evidence>
<proteinExistence type="predicted"/>
<dbReference type="RefSeq" id="WP_188615571.1">
    <property type="nucleotide sequence ID" value="NZ_BMJT01000010.1"/>
</dbReference>
<evidence type="ECO:0000313" key="3">
    <source>
        <dbReference type="Proteomes" id="UP000616608"/>
    </source>
</evidence>
<dbReference type="EMBL" id="BMJT01000010">
    <property type="protein sequence ID" value="GGG30764.1"/>
    <property type="molecule type" value="Genomic_DNA"/>
</dbReference>
<feature type="transmembrane region" description="Helical" evidence="1">
    <location>
        <begin position="20"/>
        <end position="39"/>
    </location>
</feature>
<feature type="transmembrane region" description="Helical" evidence="1">
    <location>
        <begin position="51"/>
        <end position="73"/>
    </location>
</feature>
<organism evidence="2 3">
    <name type="scientific">Lysinibacillus alkalisoli</name>
    <dbReference type="NCBI Taxonomy" id="1911548"/>
    <lineage>
        <taxon>Bacteria</taxon>
        <taxon>Bacillati</taxon>
        <taxon>Bacillota</taxon>
        <taxon>Bacilli</taxon>
        <taxon>Bacillales</taxon>
        <taxon>Bacillaceae</taxon>
        <taxon>Lysinibacillus</taxon>
    </lineage>
</organism>
<feature type="transmembrane region" description="Helical" evidence="1">
    <location>
        <begin position="133"/>
        <end position="155"/>
    </location>
</feature>
<dbReference type="Proteomes" id="UP000616608">
    <property type="component" value="Unassembled WGS sequence"/>
</dbReference>
<keyword evidence="3" id="KW-1185">Reference proteome</keyword>
<keyword evidence="1" id="KW-0472">Membrane</keyword>
<name>A0A917G9C2_9BACI</name>
<dbReference type="GO" id="GO:0140359">
    <property type="term" value="F:ABC-type transporter activity"/>
    <property type="evidence" value="ECO:0007669"/>
    <property type="project" value="InterPro"/>
</dbReference>
<accession>A0A917G9C2</accession>
<sequence>MKLILLEWKQMLRSRWMQMVGVLFTFIFTSIIVIQQMALPATDTFSRQSASFLNLLLFLLPLFILTIGSMGVASDYETKWLALLKTYPLKMRHYIVAKFTAIVCAFLLLVVLAFGVVLLLGGLLGGVVIPPSLLMITLLTILIFSAIAVLVGIIAKTRLYALALSLVVWSFLLLLISYALMAVGTVIAGHVLQKITLVVIHVNPIEWLRFGYLLFANQASVLGPSYYEFVQFYQTTTGLLVYTLVSILWVACPLLFAYIMIRKGGRSA</sequence>
<keyword evidence="1" id="KW-0812">Transmembrane</keyword>